<accession>A0A473XLA7</accession>
<reference evidence="1 2" key="1">
    <citation type="submission" date="2019-04" db="EMBL/GenBank/DDBJ databases">
        <authorList>
            <person name="Ashton P.M."/>
            <person name="Dallman T."/>
            <person name="Nair S."/>
            <person name="De Pinna E."/>
            <person name="Peters T."/>
            <person name="Grant K."/>
        </authorList>
    </citation>
    <scope>NUCLEOTIDE SEQUENCE [LARGE SCALE GENOMIC DNA]</scope>
    <source>
        <strain evidence="1 2">429821</strain>
    </source>
</reference>
<dbReference type="RefSeq" id="WP_061664522.1">
    <property type="nucleotide sequence ID" value="NZ_FFET01000001.1"/>
</dbReference>
<protein>
    <submittedName>
        <fullName evidence="1">Uncharacterized protein</fullName>
    </submittedName>
</protein>
<name>A0A473XLA7_LISMN</name>
<comment type="caution">
    <text evidence="1">The sequence shown here is derived from an EMBL/GenBank/DDBJ whole genome shotgun (WGS) entry which is preliminary data.</text>
</comment>
<dbReference type="Proteomes" id="UP000548826">
    <property type="component" value="Unassembled WGS sequence"/>
</dbReference>
<evidence type="ECO:0000313" key="1">
    <source>
        <dbReference type="EMBL" id="EAG9855422.1"/>
    </source>
</evidence>
<organism evidence="1 2">
    <name type="scientific">Listeria monocytogenes</name>
    <dbReference type="NCBI Taxonomy" id="1639"/>
    <lineage>
        <taxon>Bacteria</taxon>
        <taxon>Bacillati</taxon>
        <taxon>Bacillota</taxon>
        <taxon>Bacilli</taxon>
        <taxon>Bacillales</taxon>
        <taxon>Listeriaceae</taxon>
        <taxon>Listeria</taxon>
    </lineage>
</organism>
<evidence type="ECO:0000313" key="2">
    <source>
        <dbReference type="Proteomes" id="UP000548826"/>
    </source>
</evidence>
<gene>
    <name evidence="1" type="ORF">D4C60_00270</name>
</gene>
<dbReference type="EMBL" id="AABEQV010000001">
    <property type="protein sequence ID" value="EAG9855422.1"/>
    <property type="molecule type" value="Genomic_DNA"/>
</dbReference>
<proteinExistence type="predicted"/>
<dbReference type="AlphaFoldDB" id="A0A473XLA7"/>
<sequence length="73" mass="8627">MNKVLVSANYEGYESKNINFTELNNIVKGRFENMDQKERKKRADKFNRQFEVTKNLVDGHLREIIVPRRLGGE</sequence>